<organism evidence="6 7">
    <name type="scientific">BD1-7 clade bacterium</name>
    <dbReference type="NCBI Taxonomy" id="2029982"/>
    <lineage>
        <taxon>Bacteria</taxon>
        <taxon>Pseudomonadati</taxon>
        <taxon>Pseudomonadota</taxon>
        <taxon>Gammaproteobacteria</taxon>
        <taxon>Cellvibrionales</taxon>
        <taxon>Spongiibacteraceae</taxon>
        <taxon>BD1-7 clade</taxon>
    </lineage>
</organism>
<dbReference type="FunFam" id="1.10.10.10:FF:000001">
    <property type="entry name" value="LysR family transcriptional regulator"/>
    <property type="match status" value="1"/>
</dbReference>
<dbReference type="PRINTS" id="PR00039">
    <property type="entry name" value="HTHLYSR"/>
</dbReference>
<dbReference type="PANTHER" id="PTHR30126:SF21">
    <property type="entry name" value="TRANSCRIPTIONAL REGULATOR-RELATED"/>
    <property type="match status" value="1"/>
</dbReference>
<keyword evidence="3" id="KW-0238">DNA-binding</keyword>
<evidence type="ECO:0000256" key="1">
    <source>
        <dbReference type="ARBA" id="ARBA00009437"/>
    </source>
</evidence>
<accession>A0A5S9QHK8</accession>
<dbReference type="OrthoDB" id="9786526at2"/>
<dbReference type="GO" id="GO:0003700">
    <property type="term" value="F:DNA-binding transcription factor activity"/>
    <property type="evidence" value="ECO:0007669"/>
    <property type="project" value="InterPro"/>
</dbReference>
<proteinExistence type="inferred from homology"/>
<evidence type="ECO:0000259" key="5">
    <source>
        <dbReference type="PROSITE" id="PS50931"/>
    </source>
</evidence>
<dbReference type="InterPro" id="IPR000847">
    <property type="entry name" value="LysR_HTH_N"/>
</dbReference>
<dbReference type="InterPro" id="IPR005119">
    <property type="entry name" value="LysR_subst-bd"/>
</dbReference>
<sequence length="289" mass="33009">MDLDLFSTFIEVSKTRHFGKAADNLYLTQSAVSARIRLLESNVNTRLFERNTKQVNLTEHGVKLLQHAEVILRAWDNAKLDLMNDNETRERLSIASTPGLWHYVFNQKIIDLLAPDEIDTCVTDQRTPGCLINTLSLAEENIRRLMIDEALDLSLVYDNINNTDVGYQKIGAMNLRLMVHQRHESCFQLKSTPYIHVNWGHSFNLFHHKQFGDTLNLALQTDNAQTAQHSLLSTGGCAYLPDILLDDSNEFVGIDKKIAPAYKRKVYACYRLQSTRKAAIETLVRKLSF</sequence>
<evidence type="ECO:0000313" key="6">
    <source>
        <dbReference type="EMBL" id="CAA0116980.1"/>
    </source>
</evidence>
<comment type="similarity">
    <text evidence="1">Belongs to the LysR transcriptional regulatory family.</text>
</comment>
<feature type="domain" description="HTH lysR-type" evidence="5">
    <location>
        <begin position="1"/>
        <end position="58"/>
    </location>
</feature>
<dbReference type="SUPFAM" id="SSF46785">
    <property type="entry name" value="Winged helix' DNA-binding domain"/>
    <property type="match status" value="1"/>
</dbReference>
<gene>
    <name evidence="6" type="primary">cynR</name>
    <name evidence="6" type="ORF">DPBNPPHM_02153</name>
</gene>
<name>A0A5S9QHK8_9GAMM</name>
<evidence type="ECO:0000256" key="4">
    <source>
        <dbReference type="ARBA" id="ARBA00023163"/>
    </source>
</evidence>
<evidence type="ECO:0000256" key="3">
    <source>
        <dbReference type="ARBA" id="ARBA00023125"/>
    </source>
</evidence>
<keyword evidence="4" id="KW-0804">Transcription</keyword>
<protein>
    <submittedName>
        <fullName evidence="6">HTH-type transcriptional regulator CynR</fullName>
    </submittedName>
</protein>
<dbReference type="InterPro" id="IPR036390">
    <property type="entry name" value="WH_DNA-bd_sf"/>
</dbReference>
<dbReference type="Gene3D" id="3.40.190.290">
    <property type="match status" value="1"/>
</dbReference>
<evidence type="ECO:0000313" key="7">
    <source>
        <dbReference type="Proteomes" id="UP000434580"/>
    </source>
</evidence>
<evidence type="ECO:0000256" key="2">
    <source>
        <dbReference type="ARBA" id="ARBA00023015"/>
    </source>
</evidence>
<dbReference type="Pfam" id="PF00126">
    <property type="entry name" value="HTH_1"/>
    <property type="match status" value="1"/>
</dbReference>
<dbReference type="Gene3D" id="1.10.10.10">
    <property type="entry name" value="Winged helix-like DNA-binding domain superfamily/Winged helix DNA-binding domain"/>
    <property type="match status" value="1"/>
</dbReference>
<keyword evidence="2" id="KW-0805">Transcription regulation</keyword>
<dbReference type="GO" id="GO:0000976">
    <property type="term" value="F:transcription cis-regulatory region binding"/>
    <property type="evidence" value="ECO:0007669"/>
    <property type="project" value="TreeGrafter"/>
</dbReference>
<dbReference type="InterPro" id="IPR036388">
    <property type="entry name" value="WH-like_DNA-bd_sf"/>
</dbReference>
<dbReference type="AlphaFoldDB" id="A0A5S9QHK8"/>
<reference evidence="6 7" key="1">
    <citation type="submission" date="2019-11" db="EMBL/GenBank/DDBJ databases">
        <authorList>
            <person name="Holert J."/>
        </authorList>
    </citation>
    <scope>NUCLEOTIDE SEQUENCE [LARGE SCALE GENOMIC DNA]</scope>
    <source>
        <strain evidence="6">BC5_2</strain>
    </source>
</reference>
<dbReference type="EMBL" id="CACSII010000019">
    <property type="protein sequence ID" value="CAA0116980.1"/>
    <property type="molecule type" value="Genomic_DNA"/>
</dbReference>
<dbReference type="SUPFAM" id="SSF53850">
    <property type="entry name" value="Periplasmic binding protein-like II"/>
    <property type="match status" value="1"/>
</dbReference>
<dbReference type="Proteomes" id="UP000434580">
    <property type="component" value="Unassembled WGS sequence"/>
</dbReference>
<dbReference type="PANTHER" id="PTHR30126">
    <property type="entry name" value="HTH-TYPE TRANSCRIPTIONAL REGULATOR"/>
    <property type="match status" value="1"/>
</dbReference>
<dbReference type="Pfam" id="PF03466">
    <property type="entry name" value="LysR_substrate"/>
    <property type="match status" value="1"/>
</dbReference>
<dbReference type="PROSITE" id="PS50931">
    <property type="entry name" value="HTH_LYSR"/>
    <property type="match status" value="1"/>
</dbReference>